<name>A0A062V8U8_9EURY</name>
<dbReference type="NCBIfam" id="TIGR03269">
    <property type="entry name" value="met_CoM_red_A2"/>
    <property type="match status" value="1"/>
</dbReference>
<dbReference type="AlphaFoldDB" id="A0A062V8U8"/>
<dbReference type="GO" id="GO:0005524">
    <property type="term" value="F:ATP binding"/>
    <property type="evidence" value="ECO:0007669"/>
    <property type="project" value="UniProtKB-KW"/>
</dbReference>
<dbReference type="GO" id="GO:0019700">
    <property type="term" value="P:organic phosphonate catabolic process"/>
    <property type="evidence" value="ECO:0007669"/>
    <property type="project" value="TreeGrafter"/>
</dbReference>
<feature type="domain" description="ABC transporter" evidence="3">
    <location>
        <begin position="282"/>
        <end position="530"/>
    </location>
</feature>
<dbReference type="EMBL" id="JMIY01000002">
    <property type="protein sequence ID" value="KCZ72933.1"/>
    <property type="molecule type" value="Genomic_DNA"/>
</dbReference>
<evidence type="ECO:0000259" key="3">
    <source>
        <dbReference type="PROSITE" id="PS50893"/>
    </source>
</evidence>
<evidence type="ECO:0000313" key="5">
    <source>
        <dbReference type="Proteomes" id="UP000027153"/>
    </source>
</evidence>
<dbReference type="SUPFAM" id="SSF52540">
    <property type="entry name" value="P-loop containing nucleoside triphosphate hydrolases"/>
    <property type="match status" value="2"/>
</dbReference>
<gene>
    <name evidence="4" type="ORF">ANME2D_01374</name>
</gene>
<dbReference type="SMART" id="SM00382">
    <property type="entry name" value="AAA"/>
    <property type="match status" value="2"/>
</dbReference>
<dbReference type="PROSITE" id="PS50893">
    <property type="entry name" value="ABC_TRANSPORTER_2"/>
    <property type="match status" value="2"/>
</dbReference>
<proteinExistence type="predicted"/>
<feature type="domain" description="ABC transporter" evidence="3">
    <location>
        <begin position="5"/>
        <end position="272"/>
    </location>
</feature>
<dbReference type="InterPro" id="IPR027417">
    <property type="entry name" value="P-loop_NTPase"/>
</dbReference>
<evidence type="ECO:0000256" key="2">
    <source>
        <dbReference type="ARBA" id="ARBA00022840"/>
    </source>
</evidence>
<dbReference type="InterPro" id="IPR003439">
    <property type="entry name" value="ABC_transporter-like_ATP-bd"/>
</dbReference>
<sequence>MVALIKIRDLNINVSGKQILKNINLDINEGDSIGIIGKSGAGKSTLLHLLRGFEEFEDITGEVIFNISCCPGCGKVSPPSSADKACPKCGITTELKRVNYLNSKGMHRRIMERTAIMMQRTFGLYSDDTVLENIMHSFEYSDIPKEKRPYVAAELIEKVKLSHRMTYTGKELSGGEKQRVVLARQLAKYPMLLLADEPTGTLDPRTAKLVHESILKAKQEHNMTLLVTSHLPGVLHDLTNKAILLDRGEIIETGKPDEIIEKFCAMTGVVCEGKVEGGKPIIILKDVKKKYYSYSKGTIPAVNGVSFEVNEGEIFGIIGTSGAGKTTLSKIIAGIMERDSGKVDVRIGDMWVDMTEKGTEFRGRAKPHIGYMHQEYSLYPHRNVFYNLTESIGLKLEPELARTKAINALKAVSFDENTAHEILDKTQYELSVGERQRVTMAQVLIREPRIIIFDEPTGTMDPITKNEVANSILTARKETWTTFIIVSHDMEFVRNVCDRAVHMKLGKITATGDAGSVLEEITYEEKPDREKTAEDRDNDLKKYLKRAHENAEPGDLCALEFYTLKAKETAAKLNKDISSELETLKPAYEKGIYEMLKEAERYASEGQTYEMDVYIEDAMKYAACAGIDISGELPKFMPAYEKGLAEALQEAERHEAKGFLGMSYQYIHRAGNYAAKLGKNIEEILKSLPWYERWTLTDIHMKLR</sequence>
<dbReference type="InterPro" id="IPR003593">
    <property type="entry name" value="AAA+_ATPase"/>
</dbReference>
<keyword evidence="2" id="KW-0067">ATP-binding</keyword>
<keyword evidence="5" id="KW-1185">Reference proteome</keyword>
<dbReference type="PROSITE" id="PS00211">
    <property type="entry name" value="ABC_TRANSPORTER_1"/>
    <property type="match status" value="2"/>
</dbReference>
<dbReference type="PANTHER" id="PTHR42764">
    <property type="entry name" value="PHOSPHONATES UTILIZATION ATP-BINDING PROTEIN PHNK-RELATED"/>
    <property type="match status" value="1"/>
</dbReference>
<reference evidence="4 5" key="1">
    <citation type="journal article" date="2013" name="Nature">
        <title>Anaerobic oxidation of methane coupled to nitrate reduction in a novel archaeal lineage.</title>
        <authorList>
            <person name="Haroon M.F."/>
            <person name="Hu S."/>
            <person name="Shi Y."/>
            <person name="Imelfort M."/>
            <person name="Keller J."/>
            <person name="Hugenholtz P."/>
            <person name="Yuan Z."/>
            <person name="Tyson G.W."/>
        </authorList>
    </citation>
    <scope>NUCLEOTIDE SEQUENCE [LARGE SCALE GENOMIC DNA]</scope>
    <source>
        <strain evidence="4 5">ANME-2d</strain>
    </source>
</reference>
<dbReference type="OrthoDB" id="18209at2157"/>
<evidence type="ECO:0000256" key="1">
    <source>
        <dbReference type="ARBA" id="ARBA00022741"/>
    </source>
</evidence>
<comment type="caution">
    <text evidence="4">The sequence shown here is derived from an EMBL/GenBank/DDBJ whole genome shotgun (WGS) entry which is preliminary data.</text>
</comment>
<protein>
    <submittedName>
        <fullName evidence="4">Methyl coenzyme M reductase system, component A2</fullName>
    </submittedName>
</protein>
<dbReference type="PANTHER" id="PTHR42764:SF2">
    <property type="entry name" value="ABC TRANSPORTER, ATP-BINDING PROTEIN"/>
    <property type="match status" value="1"/>
</dbReference>
<evidence type="ECO:0000313" key="4">
    <source>
        <dbReference type="EMBL" id="KCZ72933.1"/>
    </source>
</evidence>
<dbReference type="Proteomes" id="UP000027153">
    <property type="component" value="Unassembled WGS sequence"/>
</dbReference>
<dbReference type="Pfam" id="PF00005">
    <property type="entry name" value="ABC_tran"/>
    <property type="match status" value="2"/>
</dbReference>
<organism evidence="4 5">
    <name type="scientific">Candidatus Methanoperedens nitratireducens</name>
    <dbReference type="NCBI Taxonomy" id="1392998"/>
    <lineage>
        <taxon>Archaea</taxon>
        <taxon>Methanobacteriati</taxon>
        <taxon>Methanobacteriota</taxon>
        <taxon>Stenosarchaea group</taxon>
        <taxon>Methanomicrobia</taxon>
        <taxon>Methanosarcinales</taxon>
        <taxon>ANME-2 cluster</taxon>
        <taxon>Candidatus Methanoperedentaceae</taxon>
        <taxon>Candidatus Methanoperedens</taxon>
    </lineage>
</organism>
<dbReference type="RefSeq" id="WP_081810168.1">
    <property type="nucleotide sequence ID" value="NZ_JMIY01000002.1"/>
</dbReference>
<accession>A0A062V8U8</accession>
<keyword evidence="1" id="KW-0547">Nucleotide-binding</keyword>
<dbReference type="Gene3D" id="3.40.50.300">
    <property type="entry name" value="P-loop containing nucleotide triphosphate hydrolases"/>
    <property type="match status" value="2"/>
</dbReference>
<dbReference type="InterPro" id="IPR017669">
    <property type="entry name" value="Me_Coenz_M_Rdtase_A2"/>
</dbReference>
<dbReference type="PATRIC" id="fig|1392998.3.peg.953"/>
<dbReference type="GO" id="GO:0016887">
    <property type="term" value="F:ATP hydrolysis activity"/>
    <property type="evidence" value="ECO:0007669"/>
    <property type="project" value="InterPro"/>
</dbReference>
<dbReference type="InterPro" id="IPR017871">
    <property type="entry name" value="ABC_transporter-like_CS"/>
</dbReference>